<proteinExistence type="inferred from homology"/>
<dbReference type="InterPro" id="IPR023120">
    <property type="entry name" value="WHTH_transcript_rep_HrcA_IDD"/>
</dbReference>
<reference evidence="7 8" key="1">
    <citation type="journal article" date="2009" name="Stand. Genomic Sci.">
        <title>Complete genome sequence of Kytococcus sedentarius type strain (541).</title>
        <authorList>
            <person name="Sims D."/>
            <person name="Brettin T."/>
            <person name="Detter J.C."/>
            <person name="Han C."/>
            <person name="Lapidus A."/>
            <person name="Copeland A."/>
            <person name="Glavina Del Rio T."/>
            <person name="Nolan M."/>
            <person name="Chen F."/>
            <person name="Lucas S."/>
            <person name="Tice H."/>
            <person name="Cheng J.F."/>
            <person name="Bruce D."/>
            <person name="Goodwin L."/>
            <person name="Pitluck S."/>
            <person name="Ovchinnikova G."/>
            <person name="Pati A."/>
            <person name="Ivanova N."/>
            <person name="Mavrommatis K."/>
            <person name="Chen A."/>
            <person name="Palaniappan K."/>
            <person name="D'haeseleer P."/>
            <person name="Chain P."/>
            <person name="Bristow J."/>
            <person name="Eisen J.A."/>
            <person name="Markowitz V."/>
            <person name="Hugenholtz P."/>
            <person name="Schneider S."/>
            <person name="Goker M."/>
            <person name="Pukall R."/>
            <person name="Kyrpides N.C."/>
            <person name="Klenk H.P."/>
        </authorList>
    </citation>
    <scope>NUCLEOTIDE SEQUENCE [LARGE SCALE GENOMIC DNA]</scope>
    <source>
        <strain evidence="8">ATCC 14392 / DSM 20547 / JCM 11482 / CCUG 33030 / NBRC 15357 / NCTC 11040 / CCM 314 / 541</strain>
    </source>
</reference>
<evidence type="ECO:0000256" key="2">
    <source>
        <dbReference type="ARBA" id="ARBA00023015"/>
    </source>
</evidence>
<keyword evidence="1 5" id="KW-0678">Repressor</keyword>
<organism evidence="7 8">
    <name type="scientific">Kytococcus sedentarius (strain ATCC 14392 / DSM 20547 / JCM 11482 / CCUG 33030 / NBRC 15357 / NCTC 11040 / CCM 314 / 541)</name>
    <name type="common">Micrococcus sedentarius</name>
    <dbReference type="NCBI Taxonomy" id="478801"/>
    <lineage>
        <taxon>Bacteria</taxon>
        <taxon>Bacillati</taxon>
        <taxon>Actinomycetota</taxon>
        <taxon>Actinomycetes</taxon>
        <taxon>Micrococcales</taxon>
        <taxon>Kytococcaceae</taxon>
        <taxon>Kytococcus</taxon>
    </lineage>
</organism>
<keyword evidence="3 5" id="KW-0346">Stress response</keyword>
<keyword evidence="8" id="KW-1185">Reference proteome</keyword>
<keyword evidence="4 5" id="KW-0804">Transcription</keyword>
<dbReference type="eggNOG" id="COG1420">
    <property type="taxonomic scope" value="Bacteria"/>
</dbReference>
<name>C7NH38_KYTSD</name>
<sequence length="350" mass="37822">MIDRPKEALMSGERRLQVLRAIVEDHVRTSEPVGSRSVLERHGIGVSAATIRNDMAILEAEGLIQAPHTSAGRVPTDAGYRQFVDSIAQVRRLTPAEKRAIRDFLADPMDLDDVVERTVRLLAALTHQVAVVQYPSLTRSALQHVELVPMGERAMVVIITDSGRVEQRLLDLPRDVADDALHTVRDRINGAAAGQTFLSARERLTELAAHHPHDPLLETVCTLVASTLAEEREERLALAGTSSLVRHTTDFGGSLETVISALEEHVVLLRLLQASERADGATAAEPGIAVSIGTENDHRGLQTASVVSTTYGQDGIGSLGVLGPTRMDYSGTMGAVRAVAAYLSEVLEHR</sequence>
<dbReference type="PIRSF" id="PIRSF005485">
    <property type="entry name" value="HrcA"/>
    <property type="match status" value="1"/>
</dbReference>
<dbReference type="AlphaFoldDB" id="C7NH38"/>
<accession>C7NH38</accession>
<dbReference type="Pfam" id="PF01628">
    <property type="entry name" value="HrcA"/>
    <property type="match status" value="1"/>
</dbReference>
<dbReference type="InterPro" id="IPR029016">
    <property type="entry name" value="GAF-like_dom_sf"/>
</dbReference>
<evidence type="ECO:0000256" key="4">
    <source>
        <dbReference type="ARBA" id="ARBA00023163"/>
    </source>
</evidence>
<dbReference type="Proteomes" id="UP000006666">
    <property type="component" value="Chromosome"/>
</dbReference>
<dbReference type="Gene3D" id="3.30.450.40">
    <property type="match status" value="1"/>
</dbReference>
<dbReference type="SUPFAM" id="SSF55781">
    <property type="entry name" value="GAF domain-like"/>
    <property type="match status" value="1"/>
</dbReference>
<gene>
    <name evidence="5" type="primary">hrcA</name>
    <name evidence="7" type="ordered locus">Ksed_11690</name>
</gene>
<evidence type="ECO:0000259" key="6">
    <source>
        <dbReference type="Pfam" id="PF01628"/>
    </source>
</evidence>
<dbReference type="GO" id="GO:0003677">
    <property type="term" value="F:DNA binding"/>
    <property type="evidence" value="ECO:0007669"/>
    <property type="project" value="InterPro"/>
</dbReference>
<dbReference type="PANTHER" id="PTHR34824">
    <property type="entry name" value="HEAT-INDUCIBLE TRANSCRIPTION REPRESSOR HRCA"/>
    <property type="match status" value="1"/>
</dbReference>
<dbReference type="InterPro" id="IPR036390">
    <property type="entry name" value="WH_DNA-bd_sf"/>
</dbReference>
<dbReference type="Gene3D" id="3.30.390.60">
    <property type="entry name" value="Heat-inducible transcription repressor hrca homolog, domain 3"/>
    <property type="match status" value="1"/>
</dbReference>
<dbReference type="InterPro" id="IPR002571">
    <property type="entry name" value="HrcA"/>
</dbReference>
<dbReference type="InterPro" id="IPR036388">
    <property type="entry name" value="WH-like_DNA-bd_sf"/>
</dbReference>
<dbReference type="GO" id="GO:0045892">
    <property type="term" value="P:negative regulation of DNA-templated transcription"/>
    <property type="evidence" value="ECO:0007669"/>
    <property type="project" value="UniProtKB-UniRule"/>
</dbReference>
<dbReference type="NCBIfam" id="TIGR00331">
    <property type="entry name" value="hrcA"/>
    <property type="match status" value="1"/>
</dbReference>
<dbReference type="STRING" id="478801.Ksed_11690"/>
<dbReference type="HOGENOM" id="CLU_050019_2_0_11"/>
<dbReference type="PANTHER" id="PTHR34824:SF1">
    <property type="entry name" value="HEAT-INDUCIBLE TRANSCRIPTION REPRESSOR HRCA"/>
    <property type="match status" value="1"/>
</dbReference>
<evidence type="ECO:0000256" key="1">
    <source>
        <dbReference type="ARBA" id="ARBA00022491"/>
    </source>
</evidence>
<dbReference type="HAMAP" id="MF_00081">
    <property type="entry name" value="HrcA"/>
    <property type="match status" value="1"/>
</dbReference>
<keyword evidence="2 5" id="KW-0805">Transcription regulation</keyword>
<protein>
    <recommendedName>
        <fullName evidence="5">Heat-inducible transcription repressor HrcA</fullName>
    </recommendedName>
</protein>
<evidence type="ECO:0000256" key="5">
    <source>
        <dbReference type="HAMAP-Rule" id="MF_00081"/>
    </source>
</evidence>
<dbReference type="InterPro" id="IPR021153">
    <property type="entry name" value="HrcA_C"/>
</dbReference>
<evidence type="ECO:0000313" key="8">
    <source>
        <dbReference type="Proteomes" id="UP000006666"/>
    </source>
</evidence>
<dbReference type="KEGG" id="kse:Ksed_11690"/>
<dbReference type="Gene3D" id="1.10.10.10">
    <property type="entry name" value="Winged helix-like DNA-binding domain superfamily/Winged helix DNA-binding domain"/>
    <property type="match status" value="1"/>
</dbReference>
<feature type="domain" description="Heat-inducible transcription repressor HrcA C-terminal" evidence="6">
    <location>
        <begin position="112"/>
        <end position="333"/>
    </location>
</feature>
<evidence type="ECO:0000313" key="7">
    <source>
        <dbReference type="EMBL" id="ACV06208.1"/>
    </source>
</evidence>
<evidence type="ECO:0000256" key="3">
    <source>
        <dbReference type="ARBA" id="ARBA00023016"/>
    </source>
</evidence>
<comment type="similarity">
    <text evidence="5">Belongs to the HrcA family.</text>
</comment>
<dbReference type="SUPFAM" id="SSF46785">
    <property type="entry name" value="Winged helix' DNA-binding domain"/>
    <property type="match status" value="1"/>
</dbReference>
<comment type="function">
    <text evidence="5">Negative regulator of class I heat shock genes (grpE-dnaK-dnaJ and groELS operons). Prevents heat-shock induction of these operons.</text>
</comment>
<dbReference type="EMBL" id="CP001686">
    <property type="protein sequence ID" value="ACV06208.1"/>
    <property type="molecule type" value="Genomic_DNA"/>
</dbReference>